<dbReference type="PROSITE" id="PS50866">
    <property type="entry name" value="GOLD"/>
    <property type="match status" value="1"/>
</dbReference>
<dbReference type="InterPro" id="IPR036598">
    <property type="entry name" value="GOLD_dom_sf"/>
</dbReference>
<feature type="domain" description="GOLD" evidence="11">
    <location>
        <begin position="56"/>
        <end position="140"/>
    </location>
</feature>
<dbReference type="InterPro" id="IPR015720">
    <property type="entry name" value="Emp24-like"/>
</dbReference>
<evidence type="ECO:0000256" key="10">
    <source>
        <dbReference type="SAM" id="Phobius"/>
    </source>
</evidence>
<sequence>MNRVFHLPAQIRSSWKMNLKQREFYLPVVFIILSLQLVDLVFTEKDITINVVAGREECFYETLTDGQVLDIDYQVIDGGQGALDISFYLSAPDGRIIVMDYKKADKSHRIDIKEDGDYKLCFDNRFSSFNTKTVYFELIIEAEDGTDVDLNVDFNGINRNLGIEDQYELTIQNIEESVKRVSPHLQKVRHLQETLRAFAARDKNILEGNNYRINYWSFIQIVIMIIVGFVQVLMVKSLFDEKPRINRVWKKMIS</sequence>
<evidence type="ECO:0000313" key="13">
    <source>
        <dbReference type="Proteomes" id="UP001359485"/>
    </source>
</evidence>
<keyword evidence="13" id="KW-1185">Reference proteome</keyword>
<dbReference type="SUPFAM" id="SSF101576">
    <property type="entry name" value="Supernatant protein factor (SPF), C-terminal domain"/>
    <property type="match status" value="1"/>
</dbReference>
<keyword evidence="3" id="KW-0217">Developmental protein</keyword>
<evidence type="ECO:0000256" key="5">
    <source>
        <dbReference type="ARBA" id="ARBA00022729"/>
    </source>
</evidence>
<organism evidence="12 13">
    <name type="scientific">Polyplax serrata</name>
    <name type="common">Common mouse louse</name>
    <dbReference type="NCBI Taxonomy" id="468196"/>
    <lineage>
        <taxon>Eukaryota</taxon>
        <taxon>Metazoa</taxon>
        <taxon>Ecdysozoa</taxon>
        <taxon>Arthropoda</taxon>
        <taxon>Hexapoda</taxon>
        <taxon>Insecta</taxon>
        <taxon>Pterygota</taxon>
        <taxon>Neoptera</taxon>
        <taxon>Paraneoptera</taxon>
        <taxon>Psocodea</taxon>
        <taxon>Troctomorpha</taxon>
        <taxon>Phthiraptera</taxon>
        <taxon>Anoplura</taxon>
        <taxon>Polyplacidae</taxon>
        <taxon>Polyplax</taxon>
    </lineage>
</organism>
<comment type="caution">
    <text evidence="12">The sequence shown here is derived from an EMBL/GenBank/DDBJ whole genome shotgun (WGS) entry which is preliminary data.</text>
</comment>
<protein>
    <recommendedName>
        <fullName evidence="11">GOLD domain-containing protein</fullName>
    </recommendedName>
</protein>
<dbReference type="Pfam" id="PF01105">
    <property type="entry name" value="EMP24_GP25L"/>
    <property type="match status" value="1"/>
</dbReference>
<comment type="subcellular location">
    <subcellularLocation>
        <location evidence="8">Endomembrane system</location>
        <topology evidence="8">Single-pass membrane protein</topology>
    </subcellularLocation>
    <subcellularLocation>
        <location evidence="1 9">Membrane</location>
        <topology evidence="1 9">Single-pass type I membrane protein</topology>
    </subcellularLocation>
</comment>
<evidence type="ECO:0000259" key="11">
    <source>
        <dbReference type="PROSITE" id="PS50866"/>
    </source>
</evidence>
<proteinExistence type="inferred from homology"/>
<name>A0ABR1B643_POLSC</name>
<keyword evidence="5" id="KW-0732">Signal</keyword>
<dbReference type="SMART" id="SM01190">
    <property type="entry name" value="EMP24_GP25L"/>
    <property type="match status" value="1"/>
</dbReference>
<evidence type="ECO:0000256" key="9">
    <source>
        <dbReference type="RuleBase" id="RU003827"/>
    </source>
</evidence>
<comment type="similarity">
    <text evidence="2 9">Belongs to the EMP24/GP25L family.</text>
</comment>
<keyword evidence="4 9" id="KW-0812">Transmembrane</keyword>
<keyword evidence="7 10" id="KW-0472">Membrane</keyword>
<evidence type="ECO:0000256" key="4">
    <source>
        <dbReference type="ARBA" id="ARBA00022692"/>
    </source>
</evidence>
<evidence type="ECO:0000256" key="6">
    <source>
        <dbReference type="ARBA" id="ARBA00022989"/>
    </source>
</evidence>
<evidence type="ECO:0000256" key="3">
    <source>
        <dbReference type="ARBA" id="ARBA00022473"/>
    </source>
</evidence>
<evidence type="ECO:0000256" key="7">
    <source>
        <dbReference type="ARBA" id="ARBA00023136"/>
    </source>
</evidence>
<evidence type="ECO:0000256" key="8">
    <source>
        <dbReference type="ARBA" id="ARBA00037847"/>
    </source>
</evidence>
<feature type="transmembrane region" description="Helical" evidence="10">
    <location>
        <begin position="24"/>
        <end position="42"/>
    </location>
</feature>
<feature type="transmembrane region" description="Helical" evidence="10">
    <location>
        <begin position="215"/>
        <end position="235"/>
    </location>
</feature>
<evidence type="ECO:0000313" key="12">
    <source>
        <dbReference type="EMBL" id="KAK6634826.1"/>
    </source>
</evidence>
<dbReference type="Gene3D" id="2.60.120.680">
    <property type="entry name" value="GOLD domain"/>
    <property type="match status" value="1"/>
</dbReference>
<dbReference type="InterPro" id="IPR009038">
    <property type="entry name" value="GOLD_dom"/>
</dbReference>
<dbReference type="EMBL" id="JAWJWF010000003">
    <property type="protein sequence ID" value="KAK6634826.1"/>
    <property type="molecule type" value="Genomic_DNA"/>
</dbReference>
<dbReference type="Proteomes" id="UP001359485">
    <property type="component" value="Unassembled WGS sequence"/>
</dbReference>
<gene>
    <name evidence="12" type="ORF">RUM44_000073</name>
</gene>
<evidence type="ECO:0000256" key="1">
    <source>
        <dbReference type="ARBA" id="ARBA00004479"/>
    </source>
</evidence>
<dbReference type="PANTHER" id="PTHR22811">
    <property type="entry name" value="TRANSMEMBRANE EMP24 DOMAIN-CONTAINING PROTEIN"/>
    <property type="match status" value="1"/>
</dbReference>
<reference evidence="12 13" key="1">
    <citation type="submission" date="2023-09" db="EMBL/GenBank/DDBJ databases">
        <title>Genomes of two closely related lineages of the louse Polyplax serrata with different host specificities.</title>
        <authorList>
            <person name="Martinu J."/>
            <person name="Tarabai H."/>
            <person name="Stefka J."/>
            <person name="Hypsa V."/>
        </authorList>
    </citation>
    <scope>NUCLEOTIDE SEQUENCE [LARGE SCALE GENOMIC DNA]</scope>
    <source>
        <strain evidence="12">98ZLc_SE</strain>
    </source>
</reference>
<evidence type="ECO:0000256" key="2">
    <source>
        <dbReference type="ARBA" id="ARBA00007104"/>
    </source>
</evidence>
<accession>A0ABR1B643</accession>
<keyword evidence="6 10" id="KW-1133">Transmembrane helix</keyword>